<dbReference type="EMBL" id="OZ021737">
    <property type="protein sequence ID" value="CAK9317168.1"/>
    <property type="molecule type" value="Genomic_DNA"/>
</dbReference>
<sequence>MLASKYKALATIHRLSRYLVRNSLRKFIFKEIVDRTRIQVGDVDEIGRPPSDVNQ</sequence>
<protein>
    <submittedName>
        <fullName evidence="1">Uncharacterized protein</fullName>
    </submittedName>
</protein>
<accession>A0ABP0YDV8</accession>
<gene>
    <name evidence="1" type="ORF">CITCOLO1_LOCUS9067</name>
</gene>
<evidence type="ECO:0000313" key="2">
    <source>
        <dbReference type="Proteomes" id="UP001642487"/>
    </source>
</evidence>
<reference evidence="1 2" key="1">
    <citation type="submission" date="2024-03" db="EMBL/GenBank/DDBJ databases">
        <authorList>
            <person name="Gkanogiannis A."/>
            <person name="Becerra Lopez-Lavalle L."/>
        </authorList>
    </citation>
    <scope>NUCLEOTIDE SEQUENCE [LARGE SCALE GENOMIC DNA]</scope>
</reference>
<proteinExistence type="predicted"/>
<evidence type="ECO:0000313" key="1">
    <source>
        <dbReference type="EMBL" id="CAK9317168.1"/>
    </source>
</evidence>
<keyword evidence="2" id="KW-1185">Reference proteome</keyword>
<organism evidence="1 2">
    <name type="scientific">Citrullus colocynthis</name>
    <name type="common">colocynth</name>
    <dbReference type="NCBI Taxonomy" id="252529"/>
    <lineage>
        <taxon>Eukaryota</taxon>
        <taxon>Viridiplantae</taxon>
        <taxon>Streptophyta</taxon>
        <taxon>Embryophyta</taxon>
        <taxon>Tracheophyta</taxon>
        <taxon>Spermatophyta</taxon>
        <taxon>Magnoliopsida</taxon>
        <taxon>eudicotyledons</taxon>
        <taxon>Gunneridae</taxon>
        <taxon>Pentapetalae</taxon>
        <taxon>rosids</taxon>
        <taxon>fabids</taxon>
        <taxon>Cucurbitales</taxon>
        <taxon>Cucurbitaceae</taxon>
        <taxon>Benincaseae</taxon>
        <taxon>Citrullus</taxon>
    </lineage>
</organism>
<name>A0ABP0YDV8_9ROSI</name>
<dbReference type="Proteomes" id="UP001642487">
    <property type="component" value="Chromosome 3"/>
</dbReference>